<reference evidence="2 3" key="1">
    <citation type="submission" date="2020-05" db="EMBL/GenBank/DDBJ databases">
        <title>Nakamurella sp. DB0629 isolated from air conditioner.</title>
        <authorList>
            <person name="Kim D.H."/>
            <person name="Kim D.-U."/>
        </authorList>
    </citation>
    <scope>NUCLEOTIDE SEQUENCE [LARGE SCALE GENOMIC DNA]</scope>
    <source>
        <strain evidence="2 3">DB0629</strain>
    </source>
</reference>
<keyword evidence="1" id="KW-1133">Transmembrane helix</keyword>
<name>A0A849AHN4_9ACTN</name>
<keyword evidence="1" id="KW-0472">Membrane</keyword>
<dbReference type="Proteomes" id="UP000562984">
    <property type="component" value="Unassembled WGS sequence"/>
</dbReference>
<evidence type="ECO:0000313" key="3">
    <source>
        <dbReference type="Proteomes" id="UP000562984"/>
    </source>
</evidence>
<accession>A0A849AHN4</accession>
<comment type="caution">
    <text evidence="2">The sequence shown here is derived from an EMBL/GenBank/DDBJ whole genome shotgun (WGS) entry which is preliminary data.</text>
</comment>
<dbReference type="AlphaFoldDB" id="A0A849AHN4"/>
<keyword evidence="3" id="KW-1185">Reference proteome</keyword>
<keyword evidence="1" id="KW-0812">Transmembrane</keyword>
<organism evidence="2 3">
    <name type="scientific">Nakamurella aerolata</name>
    <dbReference type="NCBI Taxonomy" id="1656892"/>
    <lineage>
        <taxon>Bacteria</taxon>
        <taxon>Bacillati</taxon>
        <taxon>Actinomycetota</taxon>
        <taxon>Actinomycetes</taxon>
        <taxon>Nakamurellales</taxon>
        <taxon>Nakamurellaceae</taxon>
        <taxon>Nakamurella</taxon>
    </lineage>
</organism>
<dbReference type="RefSeq" id="WP_171200043.1">
    <property type="nucleotide sequence ID" value="NZ_JABEND010000006.1"/>
</dbReference>
<dbReference type="EMBL" id="JABEND010000006">
    <property type="protein sequence ID" value="NNG36342.1"/>
    <property type="molecule type" value="Genomic_DNA"/>
</dbReference>
<evidence type="ECO:0000256" key="1">
    <source>
        <dbReference type="SAM" id="Phobius"/>
    </source>
</evidence>
<sequence length="222" mass="22677">MSTTALHDELTAQAANARDAGAAMAAIEAAIGARQRRRRLAYTAGAGVAAAAIILTPALLVNTPGEPTQPAAAQPRATSGLVAAATPASAPFALPQLPNGWAFARSDNGAVEYGPGGMVVSETSTEGPGPDIKMSYPSMIVVLLAEPKSAPGAMDRTVNGRQLLLRNDNTNPAGGRTVIVDVGRGLRAMVQFPASTADLPDQQLLQIASKVQIRDYAAQGVG</sequence>
<proteinExistence type="predicted"/>
<feature type="transmembrane region" description="Helical" evidence="1">
    <location>
        <begin position="40"/>
        <end position="60"/>
    </location>
</feature>
<gene>
    <name evidence="2" type="ORF">HKD39_11590</name>
</gene>
<protein>
    <submittedName>
        <fullName evidence="2">Uncharacterized protein</fullName>
    </submittedName>
</protein>
<evidence type="ECO:0000313" key="2">
    <source>
        <dbReference type="EMBL" id="NNG36342.1"/>
    </source>
</evidence>